<dbReference type="AlphaFoldDB" id="A0A383BK99"/>
<feature type="non-terminal residue" evidence="1">
    <location>
        <position position="1"/>
    </location>
</feature>
<accession>A0A383BK99</accession>
<reference evidence="1" key="1">
    <citation type="submission" date="2018-05" db="EMBL/GenBank/DDBJ databases">
        <authorList>
            <person name="Lanie J.A."/>
            <person name="Ng W.-L."/>
            <person name="Kazmierczak K.M."/>
            <person name="Andrzejewski T.M."/>
            <person name="Davidsen T.M."/>
            <person name="Wayne K.J."/>
            <person name="Tettelin H."/>
            <person name="Glass J.I."/>
            <person name="Rusch D."/>
            <person name="Podicherti R."/>
            <person name="Tsui H.-C.T."/>
            <person name="Winkler M.E."/>
        </authorList>
    </citation>
    <scope>NUCLEOTIDE SEQUENCE</scope>
</reference>
<name>A0A383BK99_9ZZZZ</name>
<dbReference type="EMBL" id="UINC01201076">
    <property type="protein sequence ID" value="SVE20250.1"/>
    <property type="molecule type" value="Genomic_DNA"/>
</dbReference>
<evidence type="ECO:0000313" key="1">
    <source>
        <dbReference type="EMBL" id="SVE20250.1"/>
    </source>
</evidence>
<proteinExistence type="predicted"/>
<organism evidence="1">
    <name type="scientific">marine metagenome</name>
    <dbReference type="NCBI Taxonomy" id="408172"/>
    <lineage>
        <taxon>unclassified sequences</taxon>
        <taxon>metagenomes</taxon>
        <taxon>ecological metagenomes</taxon>
    </lineage>
</organism>
<protein>
    <submittedName>
        <fullName evidence="1">Uncharacterized protein</fullName>
    </submittedName>
</protein>
<gene>
    <name evidence="1" type="ORF">METZ01_LOCUS473104</name>
</gene>
<sequence length="174" mass="20475">RKLTLKMVIGISQDLLIRRQIVQSNTSIETSTVKVGDIGEQLVEEFFPKAERTDDWFDSEKDGTIKEKTYEVKTFRLNNKDQGFWVDSSQFRKLDNVDILYFVKIPESLEEGATIYECMDHTNEHAYEAFKLGPIKQMRCYFLDNCKKITTIRDERTDTLYHNSVAMSKHKRFN</sequence>